<reference evidence="2" key="1">
    <citation type="journal article" date="2020" name="Stud. Mycol.">
        <title>101 Dothideomycetes genomes: a test case for predicting lifestyles and emergence of pathogens.</title>
        <authorList>
            <person name="Haridas S."/>
            <person name="Albert R."/>
            <person name="Binder M."/>
            <person name="Bloem J."/>
            <person name="Labutti K."/>
            <person name="Salamov A."/>
            <person name="Andreopoulos B."/>
            <person name="Baker S."/>
            <person name="Barry K."/>
            <person name="Bills G."/>
            <person name="Bluhm B."/>
            <person name="Cannon C."/>
            <person name="Castanera R."/>
            <person name="Culley D."/>
            <person name="Daum C."/>
            <person name="Ezra D."/>
            <person name="Gonzalez J."/>
            <person name="Henrissat B."/>
            <person name="Kuo A."/>
            <person name="Liang C."/>
            <person name="Lipzen A."/>
            <person name="Lutzoni F."/>
            <person name="Magnuson J."/>
            <person name="Mondo S."/>
            <person name="Nolan M."/>
            <person name="Ohm R."/>
            <person name="Pangilinan J."/>
            <person name="Park H.-J."/>
            <person name="Ramirez L."/>
            <person name="Alfaro M."/>
            <person name="Sun H."/>
            <person name="Tritt A."/>
            <person name="Yoshinaga Y."/>
            <person name="Zwiers L.-H."/>
            <person name="Turgeon B."/>
            <person name="Goodwin S."/>
            <person name="Spatafora J."/>
            <person name="Crous P."/>
            <person name="Grigoriev I."/>
        </authorList>
    </citation>
    <scope>NUCLEOTIDE SEQUENCE</scope>
    <source>
        <strain evidence="2">CBS 473.64</strain>
    </source>
</reference>
<dbReference type="PROSITE" id="PS50011">
    <property type="entry name" value="PROTEIN_KINASE_DOM"/>
    <property type="match status" value="1"/>
</dbReference>
<proteinExistence type="predicted"/>
<feature type="domain" description="Protein kinase" evidence="1">
    <location>
        <begin position="1"/>
        <end position="76"/>
    </location>
</feature>
<dbReference type="Pfam" id="PF00069">
    <property type="entry name" value="Pkinase"/>
    <property type="match status" value="1"/>
</dbReference>
<dbReference type="InterPro" id="IPR011009">
    <property type="entry name" value="Kinase-like_dom_sf"/>
</dbReference>
<protein>
    <recommendedName>
        <fullName evidence="1">Protein kinase domain-containing protein</fullName>
    </recommendedName>
</protein>
<dbReference type="GO" id="GO:0005524">
    <property type="term" value="F:ATP binding"/>
    <property type="evidence" value="ECO:0007669"/>
    <property type="project" value="InterPro"/>
</dbReference>
<sequence>ESVNILSSPVADMDLAMFLDLPQLSPRQDGFLRNSIGCLCSSLDYLYEKQIRHSDLKPQNILMNGDNILLTDFGFR</sequence>
<dbReference type="InterPro" id="IPR008271">
    <property type="entry name" value="Ser/Thr_kinase_AS"/>
</dbReference>
<name>A0A6A6SIH4_9PLEO</name>
<dbReference type="PROSITE" id="PS00108">
    <property type="entry name" value="PROTEIN_KINASE_ST"/>
    <property type="match status" value="1"/>
</dbReference>
<dbReference type="AlphaFoldDB" id="A0A6A6SIH4"/>
<organism evidence="2 3">
    <name type="scientific">Massarina eburnea CBS 473.64</name>
    <dbReference type="NCBI Taxonomy" id="1395130"/>
    <lineage>
        <taxon>Eukaryota</taxon>
        <taxon>Fungi</taxon>
        <taxon>Dikarya</taxon>
        <taxon>Ascomycota</taxon>
        <taxon>Pezizomycotina</taxon>
        <taxon>Dothideomycetes</taxon>
        <taxon>Pleosporomycetidae</taxon>
        <taxon>Pleosporales</taxon>
        <taxon>Massarineae</taxon>
        <taxon>Massarinaceae</taxon>
        <taxon>Massarina</taxon>
    </lineage>
</organism>
<feature type="non-terminal residue" evidence="2">
    <location>
        <position position="1"/>
    </location>
</feature>
<dbReference type="OrthoDB" id="4062651at2759"/>
<dbReference type="SUPFAM" id="SSF56112">
    <property type="entry name" value="Protein kinase-like (PK-like)"/>
    <property type="match status" value="1"/>
</dbReference>
<evidence type="ECO:0000313" key="2">
    <source>
        <dbReference type="EMBL" id="KAF2646198.1"/>
    </source>
</evidence>
<evidence type="ECO:0000259" key="1">
    <source>
        <dbReference type="PROSITE" id="PS50011"/>
    </source>
</evidence>
<dbReference type="EMBL" id="MU006776">
    <property type="protein sequence ID" value="KAF2646198.1"/>
    <property type="molecule type" value="Genomic_DNA"/>
</dbReference>
<accession>A0A6A6SIH4</accession>
<dbReference type="InterPro" id="IPR000719">
    <property type="entry name" value="Prot_kinase_dom"/>
</dbReference>
<keyword evidence="3" id="KW-1185">Reference proteome</keyword>
<dbReference type="GO" id="GO:0004672">
    <property type="term" value="F:protein kinase activity"/>
    <property type="evidence" value="ECO:0007669"/>
    <property type="project" value="InterPro"/>
</dbReference>
<dbReference type="Gene3D" id="1.10.510.10">
    <property type="entry name" value="Transferase(Phosphotransferase) domain 1"/>
    <property type="match status" value="1"/>
</dbReference>
<gene>
    <name evidence="2" type="ORF">P280DRAFT_388341</name>
</gene>
<dbReference type="Proteomes" id="UP000799753">
    <property type="component" value="Unassembled WGS sequence"/>
</dbReference>
<evidence type="ECO:0000313" key="3">
    <source>
        <dbReference type="Proteomes" id="UP000799753"/>
    </source>
</evidence>